<dbReference type="Gene3D" id="1.20.120.1220">
    <property type="match status" value="1"/>
</dbReference>
<geneLocation type="plasmid" evidence="4">
    <name>p5d_fsymbiotica-1</name>
</geneLocation>
<reference evidence="3 4" key="1">
    <citation type="submission" date="2017-05" db="EMBL/GenBank/DDBJ databases">
        <title>Genome sequence of Candidatus Fukatsuia symbiotica and Candidatus Hamiltonella defensa from Acyrthosiphon pisum strain 5D.</title>
        <authorList>
            <person name="Patel V.A."/>
            <person name="Chevignon G."/>
            <person name="Russell J.A."/>
            <person name="Oliver K.M."/>
        </authorList>
    </citation>
    <scope>NUCLEOTIDE SEQUENCE [LARGE SCALE GENOMIC DNA]</scope>
    <source>
        <strain evidence="3 4">5D</strain>
        <plasmid evidence="4">p5d_fsymbiotica-1</plasmid>
    </source>
</reference>
<dbReference type="EMBL" id="CP021660">
    <property type="protein sequence ID" value="AWK15504.1"/>
    <property type="molecule type" value="Genomic_DNA"/>
</dbReference>
<feature type="transmembrane region" description="Helical" evidence="1">
    <location>
        <begin position="110"/>
        <end position="128"/>
    </location>
</feature>
<dbReference type="KEGG" id="fsm:CCS41_13815"/>
<name>A0A2U8IAZ1_9GAMM</name>
<dbReference type="InterPro" id="IPR000045">
    <property type="entry name" value="Prepilin_IV_endopep_pep"/>
</dbReference>
<dbReference type="Proteomes" id="UP000261875">
    <property type="component" value="Plasmid p5D_Fsymbiotica-1"/>
</dbReference>
<dbReference type="OrthoDB" id="6495999at2"/>
<keyword evidence="1" id="KW-0812">Transmembrane</keyword>
<keyword evidence="1" id="KW-0472">Membrane</keyword>
<organism evidence="3 4">
    <name type="scientific">Candidatus Fukatsuia symbiotica</name>
    <dbReference type="NCBI Taxonomy" id="1878942"/>
    <lineage>
        <taxon>Bacteria</taxon>
        <taxon>Pseudomonadati</taxon>
        <taxon>Pseudomonadota</taxon>
        <taxon>Gammaproteobacteria</taxon>
        <taxon>Enterobacterales</taxon>
        <taxon>Yersiniaceae</taxon>
        <taxon>Candidatus Fukatsuia</taxon>
    </lineage>
</organism>
<dbReference type="RefSeq" id="WP_119797816.1">
    <property type="nucleotide sequence ID" value="NZ_CP021660.1"/>
</dbReference>
<feature type="transmembrane region" description="Helical" evidence="1">
    <location>
        <begin position="134"/>
        <end position="152"/>
    </location>
</feature>
<feature type="domain" description="Prepilin type IV endopeptidase peptidase" evidence="2">
    <location>
        <begin position="92"/>
        <end position="194"/>
    </location>
</feature>
<keyword evidence="1" id="KW-1133">Transmembrane helix</keyword>
<dbReference type="AlphaFoldDB" id="A0A2U8IAZ1"/>
<keyword evidence="3" id="KW-0614">Plasmid</keyword>
<sequence>MRGGFISAISSFGFSGHDVGGAVLHTVADFFVDGPLSDRRSPPIYWPYRRDAPALLPFASLLIMLFAVVASLVSTRGLLLAQPWPLIFRDLMLLGWSVLLTQLDVARGWLPLRFTGGFILGGLLFTLLPYASSSALQALVEGGVIFGVLSLFRCWANRHGLERFGLGDVYLLMGLSVWLTLPVTVSLTLFALGIILLQAGLAWLGLAPQPREIPFALIFAAVLPWLC</sequence>
<dbReference type="GO" id="GO:0016020">
    <property type="term" value="C:membrane"/>
    <property type="evidence" value="ECO:0007669"/>
    <property type="project" value="InterPro"/>
</dbReference>
<evidence type="ECO:0000259" key="2">
    <source>
        <dbReference type="Pfam" id="PF01478"/>
    </source>
</evidence>
<feature type="transmembrane region" description="Helical" evidence="1">
    <location>
        <begin position="54"/>
        <end position="74"/>
    </location>
</feature>
<evidence type="ECO:0000256" key="1">
    <source>
        <dbReference type="SAM" id="Phobius"/>
    </source>
</evidence>
<evidence type="ECO:0000313" key="4">
    <source>
        <dbReference type="Proteomes" id="UP000261875"/>
    </source>
</evidence>
<accession>A0A2U8IAZ1</accession>
<evidence type="ECO:0000313" key="3">
    <source>
        <dbReference type="EMBL" id="AWK15504.1"/>
    </source>
</evidence>
<gene>
    <name evidence="3" type="ORF">CCS41_13815</name>
</gene>
<proteinExistence type="predicted"/>
<protein>
    <recommendedName>
        <fullName evidence="2">Prepilin type IV endopeptidase peptidase domain-containing protein</fullName>
    </recommendedName>
</protein>
<dbReference type="GO" id="GO:0004190">
    <property type="term" value="F:aspartic-type endopeptidase activity"/>
    <property type="evidence" value="ECO:0007669"/>
    <property type="project" value="InterPro"/>
</dbReference>
<keyword evidence="4" id="KW-1185">Reference proteome</keyword>
<dbReference type="Pfam" id="PF01478">
    <property type="entry name" value="Peptidase_A24"/>
    <property type="match status" value="1"/>
</dbReference>